<dbReference type="GO" id="GO:0000160">
    <property type="term" value="P:phosphorelay signal transduction system"/>
    <property type="evidence" value="ECO:0007669"/>
    <property type="project" value="InterPro"/>
</dbReference>
<evidence type="ECO:0000259" key="6">
    <source>
        <dbReference type="PROSITE" id="PS51755"/>
    </source>
</evidence>
<evidence type="ECO:0000313" key="8">
    <source>
        <dbReference type="Proteomes" id="UP001141259"/>
    </source>
</evidence>
<proteinExistence type="inferred from homology"/>
<evidence type="ECO:0000256" key="4">
    <source>
        <dbReference type="ARBA" id="ARBA00023163"/>
    </source>
</evidence>
<dbReference type="CDD" id="cd15831">
    <property type="entry name" value="BTAD"/>
    <property type="match status" value="1"/>
</dbReference>
<comment type="similarity">
    <text evidence="1">Belongs to the AfsR/DnrI/RedD regulatory family.</text>
</comment>
<name>A0A9X2VXX7_9PSEU</name>
<dbReference type="EMBL" id="JANYMP010000036">
    <property type="protein sequence ID" value="MCS7483758.1"/>
    <property type="molecule type" value="Genomic_DNA"/>
</dbReference>
<evidence type="ECO:0000256" key="3">
    <source>
        <dbReference type="ARBA" id="ARBA00023125"/>
    </source>
</evidence>
<dbReference type="InterPro" id="IPR036388">
    <property type="entry name" value="WH-like_DNA-bd_sf"/>
</dbReference>
<dbReference type="SMART" id="SM01043">
    <property type="entry name" value="BTAD"/>
    <property type="match status" value="1"/>
</dbReference>
<dbReference type="InterPro" id="IPR011990">
    <property type="entry name" value="TPR-like_helical_dom_sf"/>
</dbReference>
<feature type="DNA-binding region" description="OmpR/PhoB-type" evidence="5">
    <location>
        <begin position="1"/>
        <end position="92"/>
    </location>
</feature>
<dbReference type="InterPro" id="IPR001867">
    <property type="entry name" value="OmpR/PhoB-type_DNA-bd"/>
</dbReference>
<keyword evidence="2" id="KW-0805">Transcription regulation</keyword>
<protein>
    <submittedName>
        <fullName evidence="7">AfsR/SARP family transcriptional regulator</fullName>
    </submittedName>
</protein>
<dbReference type="InterPro" id="IPR051677">
    <property type="entry name" value="AfsR-DnrI-RedD_regulator"/>
</dbReference>
<reference evidence="7" key="1">
    <citation type="submission" date="2022-08" db="EMBL/GenBank/DDBJ databases">
        <authorList>
            <person name="Tistechok S."/>
            <person name="Samborskyy M."/>
            <person name="Roman I."/>
        </authorList>
    </citation>
    <scope>NUCLEOTIDE SEQUENCE</scope>
    <source>
        <strain evidence="7">DSM 103496</strain>
    </source>
</reference>
<accession>A0A9X2VXX7</accession>
<dbReference type="Gene3D" id="1.10.10.10">
    <property type="entry name" value="Winged helix-like DNA-binding domain superfamily/Winged helix DNA-binding domain"/>
    <property type="match status" value="1"/>
</dbReference>
<sequence>MLGTLEVRRDGAQVPLGGPRQRAVLAALLIRAGRVATVDYLARAVWELPPASLRANLRTYVAGLRRALGSAIVSHPDGYELRVRPEDFDLAVFEQSRRHGLRAERDHDYATAAGHYGHALALWRGNVLDGLRLTGPALLAEATAIEERRLATVERSVETRLLAGGHADTVGDLYRLVAEHPQREAFWAQLMRGLHAAGRQAEALTAYRRARAFCVAELGVEPGHALRRIHRAILDGTLCARSVHDLYVTP</sequence>
<keyword evidence="4" id="KW-0804">Transcription</keyword>
<gene>
    <name evidence="7" type="ORF">NZH93_43555</name>
</gene>
<keyword evidence="3 5" id="KW-0238">DNA-binding</keyword>
<dbReference type="Pfam" id="PF00486">
    <property type="entry name" value="Trans_reg_C"/>
    <property type="match status" value="1"/>
</dbReference>
<keyword evidence="8" id="KW-1185">Reference proteome</keyword>
<dbReference type="SUPFAM" id="SSF48452">
    <property type="entry name" value="TPR-like"/>
    <property type="match status" value="1"/>
</dbReference>
<dbReference type="PROSITE" id="PS51755">
    <property type="entry name" value="OMPR_PHOB"/>
    <property type="match status" value="1"/>
</dbReference>
<dbReference type="Proteomes" id="UP001141259">
    <property type="component" value="Unassembled WGS sequence"/>
</dbReference>
<dbReference type="RefSeq" id="WP_259629209.1">
    <property type="nucleotide sequence ID" value="NZ_JANYMP010000036.1"/>
</dbReference>
<feature type="domain" description="OmpR/PhoB-type" evidence="6">
    <location>
        <begin position="1"/>
        <end position="92"/>
    </location>
</feature>
<dbReference type="SUPFAM" id="SSF46894">
    <property type="entry name" value="C-terminal effector domain of the bipartite response regulators"/>
    <property type="match status" value="1"/>
</dbReference>
<evidence type="ECO:0000256" key="1">
    <source>
        <dbReference type="ARBA" id="ARBA00005820"/>
    </source>
</evidence>
<dbReference type="AlphaFoldDB" id="A0A9X2VXX7"/>
<dbReference type="PANTHER" id="PTHR35807:SF1">
    <property type="entry name" value="TRANSCRIPTIONAL REGULATOR REDD"/>
    <property type="match status" value="1"/>
</dbReference>
<comment type="caution">
    <text evidence="7">The sequence shown here is derived from an EMBL/GenBank/DDBJ whole genome shotgun (WGS) entry which is preliminary data.</text>
</comment>
<evidence type="ECO:0000256" key="2">
    <source>
        <dbReference type="ARBA" id="ARBA00023015"/>
    </source>
</evidence>
<dbReference type="PANTHER" id="PTHR35807">
    <property type="entry name" value="TRANSCRIPTIONAL REGULATOR REDD-RELATED"/>
    <property type="match status" value="1"/>
</dbReference>
<evidence type="ECO:0000313" key="7">
    <source>
        <dbReference type="EMBL" id="MCS7483758.1"/>
    </source>
</evidence>
<dbReference type="InterPro" id="IPR016032">
    <property type="entry name" value="Sig_transdc_resp-reg_C-effctor"/>
</dbReference>
<dbReference type="InterPro" id="IPR005158">
    <property type="entry name" value="BTAD"/>
</dbReference>
<organism evidence="7 8">
    <name type="scientific">Umezawaea endophytica</name>
    <dbReference type="NCBI Taxonomy" id="1654476"/>
    <lineage>
        <taxon>Bacteria</taxon>
        <taxon>Bacillati</taxon>
        <taxon>Actinomycetota</taxon>
        <taxon>Actinomycetes</taxon>
        <taxon>Pseudonocardiales</taxon>
        <taxon>Pseudonocardiaceae</taxon>
        <taxon>Umezawaea</taxon>
    </lineage>
</organism>
<dbReference type="Pfam" id="PF03704">
    <property type="entry name" value="BTAD"/>
    <property type="match status" value="1"/>
</dbReference>
<dbReference type="GO" id="GO:0003677">
    <property type="term" value="F:DNA binding"/>
    <property type="evidence" value="ECO:0007669"/>
    <property type="project" value="UniProtKB-UniRule"/>
</dbReference>
<dbReference type="SMART" id="SM00862">
    <property type="entry name" value="Trans_reg_C"/>
    <property type="match status" value="1"/>
</dbReference>
<evidence type="ECO:0000256" key="5">
    <source>
        <dbReference type="PROSITE-ProRule" id="PRU01091"/>
    </source>
</evidence>
<dbReference type="GO" id="GO:0006355">
    <property type="term" value="P:regulation of DNA-templated transcription"/>
    <property type="evidence" value="ECO:0007669"/>
    <property type="project" value="InterPro"/>
</dbReference>
<dbReference type="Gene3D" id="1.25.40.10">
    <property type="entry name" value="Tetratricopeptide repeat domain"/>
    <property type="match status" value="1"/>
</dbReference>